<reference evidence="3" key="1">
    <citation type="submission" date="2021-01" db="EMBL/GenBank/DDBJ databases">
        <authorList>
            <person name="Corre E."/>
            <person name="Pelletier E."/>
            <person name="Niang G."/>
            <person name="Scheremetjew M."/>
            <person name="Finn R."/>
            <person name="Kale V."/>
            <person name="Holt S."/>
            <person name="Cochrane G."/>
            <person name="Meng A."/>
            <person name="Brown T."/>
            <person name="Cohen L."/>
        </authorList>
    </citation>
    <scope>NUCLEOTIDE SEQUENCE</scope>
    <source>
        <strain evidence="3">FSP1.4</strain>
    </source>
</reference>
<accession>A0A7S3NCS8</accession>
<dbReference type="GO" id="GO:0045547">
    <property type="term" value="F:ditrans,polycis-polyprenyl diphosphate synthase [(2E,6E)-farnesyl diphosphate specific] activity"/>
    <property type="evidence" value="ECO:0007669"/>
    <property type="project" value="TreeGrafter"/>
</dbReference>
<dbReference type="PANTHER" id="PTHR10291:SF43">
    <property type="entry name" value="DEHYDRODOLICHYL DIPHOSPHATE SYNTHASE COMPLEX SUBUNIT DHDDS"/>
    <property type="match status" value="1"/>
</dbReference>
<evidence type="ECO:0000313" key="3">
    <source>
        <dbReference type="EMBL" id="CAE0351249.1"/>
    </source>
</evidence>
<sequence>MLPEEVQKPLIDVMEETKHHSKATLHLYICYSSTQEYMDAIEKSKEQCESKGEEITQEVVESNFYVPNFEPDILIRTSDEIRLSNFLIYQTKNCQINFVKNFWPDFSIWDLLKIIIEYQSKAD</sequence>
<dbReference type="Gene3D" id="3.40.1180.10">
    <property type="entry name" value="Decaprenyl diphosphate synthase-like"/>
    <property type="match status" value="1"/>
</dbReference>
<dbReference type="EMBL" id="HBII01024509">
    <property type="protein sequence ID" value="CAE0351249.1"/>
    <property type="molecule type" value="Transcribed_RNA"/>
</dbReference>
<evidence type="ECO:0000313" key="4">
    <source>
        <dbReference type="EMBL" id="CAE0351250.1"/>
    </source>
</evidence>
<dbReference type="InterPro" id="IPR001441">
    <property type="entry name" value="UPP_synth-like"/>
</dbReference>
<comment type="similarity">
    <text evidence="1">Belongs to the UPP synthase family.</text>
</comment>
<dbReference type="SUPFAM" id="SSF64005">
    <property type="entry name" value="Undecaprenyl diphosphate synthase"/>
    <property type="match status" value="1"/>
</dbReference>
<organism evidence="3">
    <name type="scientific">Euplotes harpa</name>
    <dbReference type="NCBI Taxonomy" id="151035"/>
    <lineage>
        <taxon>Eukaryota</taxon>
        <taxon>Sar</taxon>
        <taxon>Alveolata</taxon>
        <taxon>Ciliophora</taxon>
        <taxon>Intramacronucleata</taxon>
        <taxon>Spirotrichea</taxon>
        <taxon>Hypotrichia</taxon>
        <taxon>Euplotida</taxon>
        <taxon>Euplotidae</taxon>
        <taxon>Euplotes</taxon>
    </lineage>
</organism>
<evidence type="ECO:0000256" key="2">
    <source>
        <dbReference type="ARBA" id="ARBA00022679"/>
    </source>
</evidence>
<dbReference type="EMBL" id="HBII01024510">
    <property type="protein sequence ID" value="CAE0351250.1"/>
    <property type="molecule type" value="Transcribed_RNA"/>
</dbReference>
<gene>
    <name evidence="3" type="ORF">EHAR0213_LOCUS10163</name>
    <name evidence="4" type="ORF">EHAR0213_LOCUS10164</name>
</gene>
<dbReference type="AlphaFoldDB" id="A0A7S3NCS8"/>
<dbReference type="GO" id="GO:0005783">
    <property type="term" value="C:endoplasmic reticulum"/>
    <property type="evidence" value="ECO:0007669"/>
    <property type="project" value="TreeGrafter"/>
</dbReference>
<evidence type="ECO:0000256" key="1">
    <source>
        <dbReference type="ARBA" id="ARBA00005432"/>
    </source>
</evidence>
<dbReference type="InterPro" id="IPR036424">
    <property type="entry name" value="UPP_synth-like_sf"/>
</dbReference>
<proteinExistence type="inferred from homology"/>
<dbReference type="PANTHER" id="PTHR10291">
    <property type="entry name" value="DEHYDRODOLICHYL DIPHOSPHATE SYNTHASE FAMILY MEMBER"/>
    <property type="match status" value="1"/>
</dbReference>
<dbReference type="Pfam" id="PF01255">
    <property type="entry name" value="Prenyltransf"/>
    <property type="match status" value="1"/>
</dbReference>
<name>A0A7S3NCS8_9SPIT</name>
<keyword evidence="2" id="KW-0808">Transferase</keyword>
<dbReference type="GO" id="GO:0016094">
    <property type="term" value="P:polyprenol biosynthetic process"/>
    <property type="evidence" value="ECO:0007669"/>
    <property type="project" value="TreeGrafter"/>
</dbReference>
<protein>
    <submittedName>
        <fullName evidence="3">Uncharacterized protein</fullName>
    </submittedName>
</protein>